<keyword evidence="3 10" id="KW-0507">mRNA processing</keyword>
<name>B6K1B8_SCHJY</name>
<evidence type="ECO:0000256" key="3">
    <source>
        <dbReference type="ARBA" id="ARBA00022664"/>
    </source>
</evidence>
<evidence type="ECO:0000313" key="12">
    <source>
        <dbReference type="EMBL" id="EEB07739.2"/>
    </source>
</evidence>
<dbReference type="GO" id="GO:0005685">
    <property type="term" value="C:U1 snRNP"/>
    <property type="evidence" value="ECO:0000318"/>
    <property type="project" value="GO_Central"/>
</dbReference>
<organism evidence="12 14">
    <name type="scientific">Schizosaccharomyces japonicus (strain yFS275 / FY16936)</name>
    <name type="common">Fission yeast</name>
    <dbReference type="NCBI Taxonomy" id="402676"/>
    <lineage>
        <taxon>Eukaryota</taxon>
        <taxon>Fungi</taxon>
        <taxon>Dikarya</taxon>
        <taxon>Ascomycota</taxon>
        <taxon>Taphrinomycotina</taxon>
        <taxon>Schizosaccharomycetes</taxon>
        <taxon>Schizosaccharomycetales</taxon>
        <taxon>Schizosaccharomycetaceae</taxon>
        <taxon>Schizosaccharomyces</taxon>
    </lineage>
</organism>
<comment type="similarity">
    <text evidence="2 10">Belongs to the snRNP Sm proteins family. SmF/LSm6 subfamily.</text>
</comment>
<dbReference type="PROSITE" id="PS52002">
    <property type="entry name" value="SM"/>
    <property type="match status" value="1"/>
</dbReference>
<dbReference type="GO" id="GO:0034715">
    <property type="term" value="C:pICln-Sm protein complex"/>
    <property type="evidence" value="ECO:0000318"/>
    <property type="project" value="GO_Central"/>
</dbReference>
<keyword evidence="6 10" id="KW-0508">mRNA splicing</keyword>
<dbReference type="Proteomes" id="UP000001744">
    <property type="component" value="Unassembled WGS sequence"/>
</dbReference>
<dbReference type="AlphaFoldDB" id="B6K1B8"/>
<accession>B6K1B8</accession>
<dbReference type="OrthoDB" id="409625at2759"/>
<evidence type="ECO:0000256" key="1">
    <source>
        <dbReference type="ARBA" id="ARBA00004123"/>
    </source>
</evidence>
<dbReference type="GO" id="GO:0071013">
    <property type="term" value="C:catalytic step 2 spliceosome"/>
    <property type="evidence" value="ECO:0000318"/>
    <property type="project" value="GO_Central"/>
</dbReference>
<evidence type="ECO:0000256" key="8">
    <source>
        <dbReference type="ARBA" id="ARBA00023274"/>
    </source>
</evidence>
<dbReference type="VEuPathDB" id="FungiDB:SJAG_02843"/>
<reference evidence="12 14" key="1">
    <citation type="journal article" date="2011" name="Science">
        <title>Comparative functional genomics of the fission yeasts.</title>
        <authorList>
            <person name="Rhind N."/>
            <person name="Chen Z."/>
            <person name="Yassour M."/>
            <person name="Thompson D.A."/>
            <person name="Haas B.J."/>
            <person name="Habib N."/>
            <person name="Wapinski I."/>
            <person name="Roy S."/>
            <person name="Lin M.F."/>
            <person name="Heiman D.I."/>
            <person name="Young S.K."/>
            <person name="Furuya K."/>
            <person name="Guo Y."/>
            <person name="Pidoux A."/>
            <person name="Chen H.M."/>
            <person name="Robbertse B."/>
            <person name="Goldberg J.M."/>
            <person name="Aoki K."/>
            <person name="Bayne E.H."/>
            <person name="Berlin A.M."/>
            <person name="Desjardins C.A."/>
            <person name="Dobbs E."/>
            <person name="Dukaj L."/>
            <person name="Fan L."/>
            <person name="FitzGerald M.G."/>
            <person name="French C."/>
            <person name="Gujja S."/>
            <person name="Hansen K."/>
            <person name="Keifenheim D."/>
            <person name="Levin J.Z."/>
            <person name="Mosher R.A."/>
            <person name="Mueller C.A."/>
            <person name="Pfiffner J."/>
            <person name="Priest M."/>
            <person name="Russ C."/>
            <person name="Smialowska A."/>
            <person name="Swoboda P."/>
            <person name="Sykes S.M."/>
            <person name="Vaughn M."/>
            <person name="Vengrova S."/>
            <person name="Yoder R."/>
            <person name="Zeng Q."/>
            <person name="Allshire R."/>
            <person name="Baulcombe D."/>
            <person name="Birren B.W."/>
            <person name="Brown W."/>
            <person name="Ekwall K."/>
            <person name="Kellis M."/>
            <person name="Leatherwood J."/>
            <person name="Levin H."/>
            <person name="Margalit H."/>
            <person name="Martienssen R."/>
            <person name="Nieduszynski C.A."/>
            <person name="Spatafora J.W."/>
            <person name="Friedman N."/>
            <person name="Dalgaard J.Z."/>
            <person name="Baumann P."/>
            <person name="Niki H."/>
            <person name="Regev A."/>
            <person name="Nusbaum C."/>
        </authorList>
    </citation>
    <scope>NUCLEOTIDE SEQUENCE [LARGE SCALE GENOMIC DNA]</scope>
    <source>
        <strain evidence="14">yFS275 / FY16936</strain>
    </source>
</reference>
<dbReference type="OMA" id="GYMNVQL"/>
<keyword evidence="14" id="KW-1185">Reference proteome</keyword>
<dbReference type="EMBL" id="KE651166">
    <property type="protein sequence ID" value="EEB07739.2"/>
    <property type="molecule type" value="Genomic_DNA"/>
</dbReference>
<feature type="domain" description="Sm" evidence="11">
    <location>
        <begin position="7"/>
        <end position="79"/>
    </location>
</feature>
<dbReference type="InterPro" id="IPR047575">
    <property type="entry name" value="Sm"/>
</dbReference>
<dbReference type="PANTHER" id="PTHR11021">
    <property type="entry name" value="SMALL NUCLEAR RIBONUCLEOPROTEIN F SNRNP-F"/>
    <property type="match status" value="1"/>
</dbReference>
<dbReference type="InterPro" id="IPR016487">
    <property type="entry name" value="Lsm6/sSmF"/>
</dbReference>
<evidence type="ECO:0000313" key="14">
    <source>
        <dbReference type="Proteomes" id="UP000001744"/>
    </source>
</evidence>
<dbReference type="RefSeq" id="XP_002174032.2">
    <property type="nucleotide sequence ID" value="XM_002173996.2"/>
</dbReference>
<evidence type="ECO:0000256" key="9">
    <source>
        <dbReference type="ARBA" id="ARBA00030144"/>
    </source>
</evidence>
<dbReference type="PANTHER" id="PTHR11021:SF0">
    <property type="entry name" value="SMALL NUCLEAR RIBONUCLEOPROTEIN F"/>
    <property type="match status" value="1"/>
</dbReference>
<dbReference type="JaponicusDB" id="SJAG_02843">
    <property type="gene designation" value="smf1"/>
</dbReference>
<dbReference type="Gene3D" id="2.30.30.100">
    <property type="match status" value="1"/>
</dbReference>
<evidence type="ECO:0000256" key="10">
    <source>
        <dbReference type="PIRNR" id="PIRNR006609"/>
    </source>
</evidence>
<dbReference type="InterPro" id="IPR010920">
    <property type="entry name" value="LSM_dom_sf"/>
</dbReference>
<dbReference type="SMART" id="SM00651">
    <property type="entry name" value="Sm"/>
    <property type="match status" value="1"/>
</dbReference>
<dbReference type="InterPro" id="IPR034100">
    <property type="entry name" value="Sm_F"/>
</dbReference>
<gene>
    <name evidence="13" type="primary">smf1</name>
    <name evidence="12" type="ORF">SJAG_02843</name>
</gene>
<evidence type="ECO:0000256" key="6">
    <source>
        <dbReference type="ARBA" id="ARBA00023187"/>
    </source>
</evidence>
<keyword evidence="4 10" id="KW-0747">Spliceosome</keyword>
<dbReference type="eggNOG" id="KOG3482">
    <property type="taxonomic scope" value="Eukaryota"/>
</dbReference>
<dbReference type="InterPro" id="IPR001163">
    <property type="entry name" value="Sm_dom_euk/arc"/>
</dbReference>
<keyword evidence="5 10" id="KW-0694">RNA-binding</keyword>
<keyword evidence="8 10" id="KW-0687">Ribonucleoprotein</keyword>
<dbReference type="SUPFAM" id="SSF50182">
    <property type="entry name" value="Sm-like ribonucleoproteins"/>
    <property type="match status" value="1"/>
</dbReference>
<dbReference type="GO" id="GO:0000398">
    <property type="term" value="P:mRNA splicing, via spliceosome"/>
    <property type="evidence" value="ECO:0000318"/>
    <property type="project" value="GO_Central"/>
</dbReference>
<evidence type="ECO:0000259" key="11">
    <source>
        <dbReference type="PROSITE" id="PS52002"/>
    </source>
</evidence>
<sequence>MSFAPVNPKPFLQGLTGKPVLIRLKWGQEYKGTLQSIDSYMNLQLMDAEEWIDGESTGQLGEIFIRCNNVLWVSESADPASKPQETPASA</sequence>
<proteinExistence type="inferred from homology"/>
<dbReference type="PIRSF" id="PIRSF006609">
    <property type="entry name" value="snRNP_SmF"/>
    <property type="match status" value="1"/>
</dbReference>
<dbReference type="GO" id="GO:0005686">
    <property type="term" value="C:U2 snRNP"/>
    <property type="evidence" value="ECO:0007669"/>
    <property type="project" value="EnsemblFungi"/>
</dbReference>
<comment type="subcellular location">
    <subcellularLocation>
        <location evidence="1 10">Nucleus</location>
    </subcellularLocation>
</comment>
<evidence type="ECO:0000256" key="4">
    <source>
        <dbReference type="ARBA" id="ARBA00022728"/>
    </source>
</evidence>
<protein>
    <recommendedName>
        <fullName evidence="9">Sm protein F</fullName>
    </recommendedName>
</protein>
<evidence type="ECO:0000313" key="13">
    <source>
        <dbReference type="JaponicusDB" id="SJAG_02843"/>
    </source>
</evidence>
<dbReference type="Pfam" id="PF01423">
    <property type="entry name" value="LSM"/>
    <property type="match status" value="1"/>
</dbReference>
<dbReference type="STRING" id="402676.B6K1B8"/>
<dbReference type="CDD" id="cd01722">
    <property type="entry name" value="Sm_F"/>
    <property type="match status" value="1"/>
</dbReference>
<dbReference type="GO" id="GO:0005682">
    <property type="term" value="C:U5 snRNP"/>
    <property type="evidence" value="ECO:0007669"/>
    <property type="project" value="EnsemblFungi"/>
</dbReference>
<dbReference type="GO" id="GO:0071014">
    <property type="term" value="C:post-mRNA release spliceosomal complex"/>
    <property type="evidence" value="ECO:0007669"/>
    <property type="project" value="EnsemblFungi"/>
</dbReference>
<evidence type="ECO:0000256" key="2">
    <source>
        <dbReference type="ARBA" id="ARBA00007927"/>
    </source>
</evidence>
<evidence type="ECO:0000256" key="7">
    <source>
        <dbReference type="ARBA" id="ARBA00023242"/>
    </source>
</evidence>
<dbReference type="GeneID" id="7048527"/>
<dbReference type="HOGENOM" id="CLU_076902_12_3_1"/>
<keyword evidence="7 10" id="KW-0539">Nucleus</keyword>
<dbReference type="GO" id="GO:0003723">
    <property type="term" value="F:RNA binding"/>
    <property type="evidence" value="ECO:0000318"/>
    <property type="project" value="GO_Central"/>
</dbReference>
<evidence type="ECO:0000256" key="5">
    <source>
        <dbReference type="ARBA" id="ARBA00022884"/>
    </source>
</evidence>